<keyword evidence="4 11" id="KW-0812">Transmembrane</keyword>
<keyword evidence="9 11" id="KW-0472">Membrane</keyword>
<dbReference type="GO" id="GO:0008076">
    <property type="term" value="C:voltage-gated potassium channel complex"/>
    <property type="evidence" value="ECO:0007669"/>
    <property type="project" value="InterPro"/>
</dbReference>
<evidence type="ECO:0000256" key="1">
    <source>
        <dbReference type="ARBA" id="ARBA00004141"/>
    </source>
</evidence>
<evidence type="ECO:0000256" key="5">
    <source>
        <dbReference type="ARBA" id="ARBA00022826"/>
    </source>
</evidence>
<feature type="transmembrane region" description="Helical" evidence="11">
    <location>
        <begin position="83"/>
        <end position="101"/>
    </location>
</feature>
<evidence type="ECO:0000256" key="11">
    <source>
        <dbReference type="SAM" id="Phobius"/>
    </source>
</evidence>
<keyword evidence="8" id="KW-0406">Ion transport</keyword>
<reference evidence="13" key="1">
    <citation type="submission" date="2021-01" db="EMBL/GenBank/DDBJ databases">
        <authorList>
            <consortium name="Genoscope - CEA"/>
            <person name="William W."/>
        </authorList>
    </citation>
    <scope>NUCLEOTIDE SEQUENCE</scope>
</reference>
<keyword evidence="5" id="KW-0631">Potassium channel</keyword>
<dbReference type="AlphaFoldDB" id="A0A8S1KDB6"/>
<feature type="transmembrane region" description="Helical" evidence="11">
    <location>
        <begin position="132"/>
        <end position="152"/>
    </location>
</feature>
<evidence type="ECO:0000256" key="10">
    <source>
        <dbReference type="ARBA" id="ARBA00023303"/>
    </source>
</evidence>
<keyword evidence="14" id="KW-1185">Reference proteome</keyword>
<name>A0A8S1KDB6_9CILI</name>
<feature type="domain" description="Ion transport" evidence="12">
    <location>
        <begin position="58"/>
        <end position="290"/>
    </location>
</feature>
<keyword evidence="7 11" id="KW-1133">Transmembrane helix</keyword>
<feature type="transmembrane region" description="Helical" evidence="11">
    <location>
        <begin position="197"/>
        <end position="219"/>
    </location>
</feature>
<dbReference type="GO" id="GO:0001508">
    <property type="term" value="P:action potential"/>
    <property type="evidence" value="ECO:0007669"/>
    <property type="project" value="TreeGrafter"/>
</dbReference>
<feature type="transmembrane region" description="Helical" evidence="11">
    <location>
        <begin position="173"/>
        <end position="191"/>
    </location>
</feature>
<gene>
    <name evidence="13" type="ORF">PSON_ATCC_30995.1.T0050160</name>
</gene>
<dbReference type="InterPro" id="IPR028325">
    <property type="entry name" value="VG_K_chnl"/>
</dbReference>
<keyword evidence="6" id="KW-0630">Potassium</keyword>
<dbReference type="FunFam" id="1.10.287.70:FF:000097">
    <property type="entry name" value="Potassium voltage-gated channel subfamily G member 3"/>
    <property type="match status" value="1"/>
</dbReference>
<evidence type="ECO:0000259" key="12">
    <source>
        <dbReference type="Pfam" id="PF00520"/>
    </source>
</evidence>
<keyword evidence="2" id="KW-0813">Transport</keyword>
<evidence type="ECO:0000256" key="2">
    <source>
        <dbReference type="ARBA" id="ARBA00022448"/>
    </source>
</evidence>
<dbReference type="EMBL" id="CAJJDN010000005">
    <property type="protein sequence ID" value="CAD8050722.1"/>
    <property type="molecule type" value="Genomic_DNA"/>
</dbReference>
<evidence type="ECO:0000256" key="4">
    <source>
        <dbReference type="ARBA" id="ARBA00022692"/>
    </source>
</evidence>
<evidence type="ECO:0000313" key="14">
    <source>
        <dbReference type="Proteomes" id="UP000692954"/>
    </source>
</evidence>
<keyword evidence="10" id="KW-0407">Ion channel</keyword>
<dbReference type="GO" id="GO:0005249">
    <property type="term" value="F:voltage-gated potassium channel activity"/>
    <property type="evidence" value="ECO:0007669"/>
    <property type="project" value="InterPro"/>
</dbReference>
<protein>
    <recommendedName>
        <fullName evidence="12">Ion transport domain-containing protein</fullName>
    </recommendedName>
</protein>
<proteinExistence type="predicted"/>
<organism evidence="13 14">
    <name type="scientific">Paramecium sonneborni</name>
    <dbReference type="NCBI Taxonomy" id="65129"/>
    <lineage>
        <taxon>Eukaryota</taxon>
        <taxon>Sar</taxon>
        <taxon>Alveolata</taxon>
        <taxon>Ciliophora</taxon>
        <taxon>Intramacronucleata</taxon>
        <taxon>Oligohymenophorea</taxon>
        <taxon>Peniculida</taxon>
        <taxon>Parameciidae</taxon>
        <taxon>Paramecium</taxon>
    </lineage>
</organism>
<dbReference type="OrthoDB" id="305874at2759"/>
<evidence type="ECO:0000256" key="8">
    <source>
        <dbReference type="ARBA" id="ARBA00023065"/>
    </source>
</evidence>
<dbReference type="Proteomes" id="UP000692954">
    <property type="component" value="Unassembled WGS sequence"/>
</dbReference>
<feature type="transmembrane region" description="Helical" evidence="11">
    <location>
        <begin position="231"/>
        <end position="248"/>
    </location>
</feature>
<comment type="caution">
    <text evidence="13">The sequence shown here is derived from an EMBL/GenBank/DDBJ whole genome shotgun (WGS) entry which is preliminary data.</text>
</comment>
<dbReference type="PANTHER" id="PTHR11537:SF254">
    <property type="entry name" value="POTASSIUM VOLTAGE-GATED CHANNEL PROTEIN SHAB"/>
    <property type="match status" value="1"/>
</dbReference>
<feature type="transmembrane region" description="Helical" evidence="11">
    <location>
        <begin position="55"/>
        <end position="76"/>
    </location>
</feature>
<evidence type="ECO:0000313" key="13">
    <source>
        <dbReference type="EMBL" id="CAD8050722.1"/>
    </source>
</evidence>
<feature type="transmembrane region" description="Helical" evidence="11">
    <location>
        <begin position="260"/>
        <end position="280"/>
    </location>
</feature>
<dbReference type="InterPro" id="IPR005821">
    <property type="entry name" value="Ion_trans_dom"/>
</dbReference>
<comment type="subcellular location">
    <subcellularLocation>
        <location evidence="1">Membrane</location>
        <topology evidence="1">Multi-pass membrane protein</topology>
    </subcellularLocation>
</comment>
<keyword evidence="3" id="KW-0633">Potassium transport</keyword>
<evidence type="ECO:0000256" key="6">
    <source>
        <dbReference type="ARBA" id="ARBA00022958"/>
    </source>
</evidence>
<evidence type="ECO:0000256" key="3">
    <source>
        <dbReference type="ARBA" id="ARBA00022538"/>
    </source>
</evidence>
<dbReference type="Pfam" id="PF00520">
    <property type="entry name" value="Ion_trans"/>
    <property type="match status" value="1"/>
</dbReference>
<evidence type="ECO:0000256" key="7">
    <source>
        <dbReference type="ARBA" id="ARBA00022989"/>
    </source>
</evidence>
<evidence type="ECO:0000256" key="9">
    <source>
        <dbReference type="ARBA" id="ARBA00023136"/>
    </source>
</evidence>
<dbReference type="PANTHER" id="PTHR11537">
    <property type="entry name" value="VOLTAGE-GATED POTASSIUM CHANNEL"/>
    <property type="match status" value="1"/>
</dbReference>
<sequence>MMNQASDDQSYKTIKSGKSMAQIGQTISGEYSSEKKKQIQQKIYLILNDYECNKLAFVLSILSIFIISLDILLLILETEKELGIIDIWISANSGVSSYFLIEYIFRVASYNAFEETLVEFIKSKNLINEEPYNLVDIFALLYSIIEQILYLIDLQVDPRIKVLRMLIVLRLIRIFKFQTFALGVKILIRGLSESMQALSLLLFFTMICVILISSFMYFAEKEFVDDSQIQNIPQAIWWAIITITTVGYGDYVPKSLLGKFIGVLSLIFGVLLLSLPVAIIGNKFQEIYLQNKKEETKRARKNAKTHYNQIQNQNEKEIYRIILKLNELEQVNERIEQCLKDNQFLYRSISRDAQSMIDKIEINRENGKSKNKQKERLSTQERIIKIREEILNSRKNK</sequence>
<accession>A0A8S1KDB6</accession>